<dbReference type="Gene3D" id="1.20.1420.30">
    <property type="entry name" value="NCX, central ion-binding region"/>
    <property type="match status" value="2"/>
</dbReference>
<feature type="domain" description="Sodium/calcium exchanger membrane region" evidence="11">
    <location>
        <begin position="625"/>
        <end position="775"/>
    </location>
</feature>
<keyword evidence="6 10" id="KW-1133">Transmembrane helix</keyword>
<reference evidence="12 13" key="1">
    <citation type="journal article" date="2018" name="G3 (Bethesda)">
        <title>A High-Quality Reference Genome for the Invasive Mosquitofish Gambusia affinis Using a Chicago Library.</title>
        <authorList>
            <person name="Hoffberg S.L."/>
            <person name="Troendle N.J."/>
            <person name="Glenn T.C."/>
            <person name="Mahmud O."/>
            <person name="Louha S."/>
            <person name="Chalopin D."/>
            <person name="Bennetzen J.L."/>
            <person name="Mauricio R."/>
        </authorList>
    </citation>
    <scope>NUCLEOTIDE SEQUENCE [LARGE SCALE GENOMIC DNA]</scope>
    <source>
        <strain evidence="12">NE01/NJP1002.9</strain>
        <tissue evidence="12">Muscle</tissue>
    </source>
</reference>
<dbReference type="GO" id="GO:0005886">
    <property type="term" value="C:plasma membrane"/>
    <property type="evidence" value="ECO:0007669"/>
    <property type="project" value="TreeGrafter"/>
</dbReference>
<dbReference type="InterPro" id="IPR004837">
    <property type="entry name" value="NaCa_Exmemb"/>
</dbReference>
<evidence type="ECO:0000256" key="9">
    <source>
        <dbReference type="SAM" id="MobiDB-lite"/>
    </source>
</evidence>
<evidence type="ECO:0000256" key="3">
    <source>
        <dbReference type="ARBA" id="ARBA00022449"/>
    </source>
</evidence>
<keyword evidence="4" id="KW-0106">Calcium</keyword>
<dbReference type="InterPro" id="IPR044880">
    <property type="entry name" value="NCX_ion-bd_dom_sf"/>
</dbReference>
<dbReference type="EMBL" id="NHOQ01001678">
    <property type="protein sequence ID" value="PWA22647.1"/>
    <property type="molecule type" value="Genomic_DNA"/>
</dbReference>
<feature type="transmembrane region" description="Helical" evidence="10">
    <location>
        <begin position="344"/>
        <end position="359"/>
    </location>
</feature>
<accession>A0A315VI47</accession>
<comment type="subcellular location">
    <subcellularLocation>
        <location evidence="1">Membrane</location>
        <topology evidence="1">Multi-pass membrane protein</topology>
    </subcellularLocation>
</comment>
<dbReference type="NCBIfam" id="TIGR00367">
    <property type="entry name" value="calcium/sodium antiporter"/>
    <property type="match status" value="1"/>
</dbReference>
<dbReference type="GO" id="GO:0008273">
    <property type="term" value="F:calcium, potassium:sodium antiporter activity"/>
    <property type="evidence" value="ECO:0007669"/>
    <property type="project" value="TreeGrafter"/>
</dbReference>
<evidence type="ECO:0000256" key="1">
    <source>
        <dbReference type="ARBA" id="ARBA00004141"/>
    </source>
</evidence>
<evidence type="ECO:0000256" key="10">
    <source>
        <dbReference type="SAM" id="Phobius"/>
    </source>
</evidence>
<evidence type="ECO:0000313" key="13">
    <source>
        <dbReference type="Proteomes" id="UP000250572"/>
    </source>
</evidence>
<dbReference type="PANTHER" id="PTHR10846">
    <property type="entry name" value="SODIUM/POTASSIUM/CALCIUM EXCHANGER"/>
    <property type="match status" value="1"/>
</dbReference>
<keyword evidence="4" id="KW-0406">Ion transport</keyword>
<feature type="region of interest" description="Disordered" evidence="9">
    <location>
        <begin position="505"/>
        <end position="583"/>
    </location>
</feature>
<organism evidence="12 13">
    <name type="scientific">Gambusia affinis</name>
    <name type="common">Western mosquitofish</name>
    <name type="synonym">Heterandria affinis</name>
    <dbReference type="NCBI Taxonomy" id="33528"/>
    <lineage>
        <taxon>Eukaryota</taxon>
        <taxon>Metazoa</taxon>
        <taxon>Chordata</taxon>
        <taxon>Craniata</taxon>
        <taxon>Vertebrata</taxon>
        <taxon>Euteleostomi</taxon>
        <taxon>Actinopterygii</taxon>
        <taxon>Neopterygii</taxon>
        <taxon>Teleostei</taxon>
        <taxon>Neoteleostei</taxon>
        <taxon>Acanthomorphata</taxon>
        <taxon>Ovalentaria</taxon>
        <taxon>Atherinomorphae</taxon>
        <taxon>Cyprinodontiformes</taxon>
        <taxon>Poeciliidae</taxon>
        <taxon>Poeciliinae</taxon>
        <taxon>Gambusia</taxon>
    </lineage>
</organism>
<feature type="transmembrane region" description="Helical" evidence="10">
    <location>
        <begin position="364"/>
        <end position="384"/>
    </location>
</feature>
<evidence type="ECO:0000256" key="7">
    <source>
        <dbReference type="ARBA" id="ARBA00023136"/>
    </source>
</evidence>
<feature type="transmembrane region" description="Helical" evidence="10">
    <location>
        <begin position="625"/>
        <end position="647"/>
    </location>
</feature>
<keyword evidence="13" id="KW-1185">Reference proteome</keyword>
<evidence type="ECO:0000259" key="11">
    <source>
        <dbReference type="Pfam" id="PF01699"/>
    </source>
</evidence>
<keyword evidence="7 10" id="KW-0472">Membrane</keyword>
<dbReference type="FunFam" id="1.20.1420.30:FF:000005">
    <property type="entry name" value="sodium/potassium/calcium exchanger 3 isoform X1"/>
    <property type="match status" value="1"/>
</dbReference>
<keyword evidence="4" id="KW-0813">Transport</keyword>
<feature type="transmembrane region" description="Helical" evidence="10">
    <location>
        <begin position="659"/>
        <end position="682"/>
    </location>
</feature>
<keyword evidence="3" id="KW-0050">Antiport</keyword>
<comment type="catalytic activity">
    <reaction evidence="8">
        <text>Ca(2+)(out) + K(+)(out) + 4 Na(+)(in) = Ca(2+)(in) + K(+)(in) + 4 Na(+)(out)</text>
        <dbReference type="Rhea" id="RHEA:69967"/>
        <dbReference type="ChEBI" id="CHEBI:29101"/>
        <dbReference type="ChEBI" id="CHEBI:29103"/>
        <dbReference type="ChEBI" id="CHEBI:29108"/>
    </reaction>
</comment>
<feature type="transmembrane region" description="Helical" evidence="10">
    <location>
        <begin position="689"/>
        <end position="710"/>
    </location>
</feature>
<protein>
    <recommendedName>
        <fullName evidence="11">Sodium/calcium exchanger membrane region domain-containing protein</fullName>
    </recommendedName>
</protein>
<keyword evidence="4" id="KW-0109">Calcium transport</keyword>
<sequence>MKNAAECVFVETPATSGCDSQYLSLTPSHPADFQTDGSISYHPLPVIQLSSSHHHKDGIFKLPTSRGVLAELTFCSTVFVLLLPRSLPLRRLLRWPSLWLCTDTHHKKSCPLGEGHHSNYLHHSNPSKRPSKASCGSPVILPAAEPECRGREGTRRGSKGAINSLTLRCSLNSSSAARRCELELHHTLEAGKGTAKPSFTIHEFPEDIFTKEQRKNGAVLLHALCVSFSWKKQQLPSAHSVSEAIYMFYALAIVCDDYFVPSLEKISENLQLSEDVAGATFMAAGSSAPELFTSLIGVFITKGDVGVGTIVGSAVFNILVIIGLSGIFAGQTVVLTWWPLFRDSSYYILSVLALIMVIYDDRVYWWESLVLMTMYGIYIVIMKFNSQISVFAMRRMRSGRPCCRASEGGPESKMAEEASACNTSMVLLKKGQSHGEESQPVIMVDELLILNPHKLSFSEAGLRIMITPHFSPRTRLSMAGRMLISEVLIPFVRFRCVATVGRNGARLSSPQRQRLSRSSKHQRDGEAATGSRKGSLSNDLKRSGSCSLENGGGRPGIRDAESGDKPGADGCRPEEEDDDEDGIFNPVRMPGSCCARVKWVITWPLGLLLFCTVPNCILPRWHRWFMVTFVASTLWIGVFSYLMVWMVTIISFTLDIPDYIMGITFLAAGTSVPDCMASLIVARQGMGDMAVSNSIGSNIFDILLGLGFPWALRTLLVDHGSIVSINNKGLVYSVILLLASVFLTVMSVHLNHWRLDRRLGLGLMFLYAIFLLCSILFGQM</sequence>
<keyword evidence="5 10" id="KW-0812">Transmembrane</keyword>
<dbReference type="AlphaFoldDB" id="A0A315VI47"/>
<dbReference type="STRING" id="33528.ENSGAFP00000005889"/>
<evidence type="ECO:0000256" key="6">
    <source>
        <dbReference type="ARBA" id="ARBA00022989"/>
    </source>
</evidence>
<feature type="transmembrane region" description="Helical" evidence="10">
    <location>
        <begin position="314"/>
        <end position="338"/>
    </location>
</feature>
<proteinExistence type="inferred from homology"/>
<dbReference type="PANTHER" id="PTHR10846:SF28">
    <property type="entry name" value="SODIUM_POTASSIUM_CALCIUM EXCHANGER 3-LIKE ISOFORM X1"/>
    <property type="match status" value="1"/>
</dbReference>
<feature type="domain" description="Sodium/calcium exchanger membrane region" evidence="11">
    <location>
        <begin position="245"/>
        <end position="382"/>
    </location>
</feature>
<evidence type="ECO:0000256" key="4">
    <source>
        <dbReference type="ARBA" id="ARBA00022568"/>
    </source>
</evidence>
<evidence type="ECO:0000256" key="2">
    <source>
        <dbReference type="ARBA" id="ARBA00005364"/>
    </source>
</evidence>
<feature type="compositionally biased region" description="Basic and acidic residues" evidence="9">
    <location>
        <begin position="556"/>
        <end position="573"/>
    </location>
</feature>
<feature type="compositionally biased region" description="Polar residues" evidence="9">
    <location>
        <begin position="532"/>
        <end position="548"/>
    </location>
</feature>
<gene>
    <name evidence="12" type="ORF">CCH79_00001972</name>
</gene>
<feature type="transmembrane region" description="Helical" evidence="10">
    <location>
        <begin position="759"/>
        <end position="777"/>
    </location>
</feature>
<dbReference type="GO" id="GO:0005262">
    <property type="term" value="F:calcium channel activity"/>
    <property type="evidence" value="ECO:0007669"/>
    <property type="project" value="TreeGrafter"/>
</dbReference>
<dbReference type="Pfam" id="PF01699">
    <property type="entry name" value="Na_Ca_ex"/>
    <property type="match status" value="2"/>
</dbReference>
<dbReference type="Proteomes" id="UP000250572">
    <property type="component" value="Unassembled WGS sequence"/>
</dbReference>
<name>A0A315VI47_GAMAF</name>
<evidence type="ECO:0000256" key="8">
    <source>
        <dbReference type="ARBA" id="ARBA00033627"/>
    </source>
</evidence>
<dbReference type="InterPro" id="IPR004481">
    <property type="entry name" value="K/Na/Ca-exchanger"/>
</dbReference>
<evidence type="ECO:0000256" key="5">
    <source>
        <dbReference type="ARBA" id="ARBA00022692"/>
    </source>
</evidence>
<evidence type="ECO:0000313" key="12">
    <source>
        <dbReference type="EMBL" id="PWA22647.1"/>
    </source>
</evidence>
<comment type="caution">
    <text evidence="12">The sequence shown here is derived from an EMBL/GenBank/DDBJ whole genome shotgun (WGS) entry which is preliminary data.</text>
</comment>
<comment type="similarity">
    <text evidence="2">Belongs to the Ca(2+):cation antiporter (CaCA) (TC 2.A.19) family. SLC24A subfamily.</text>
</comment>
<feature type="transmembrane region" description="Helical" evidence="10">
    <location>
        <begin position="730"/>
        <end position="750"/>
    </location>
</feature>
<dbReference type="FunFam" id="1.20.1420.30:FF:000004">
    <property type="entry name" value="Sodium/potassium/calcium exchanger 2 isoform 1"/>
    <property type="match status" value="1"/>
</dbReference>
<dbReference type="GO" id="GO:0006874">
    <property type="term" value="P:intracellular calcium ion homeostasis"/>
    <property type="evidence" value="ECO:0007669"/>
    <property type="project" value="TreeGrafter"/>
</dbReference>